<feature type="compositionally biased region" description="Low complexity" evidence="1">
    <location>
        <begin position="513"/>
        <end position="522"/>
    </location>
</feature>
<evidence type="ECO:0000313" key="2">
    <source>
        <dbReference type="EMBL" id="CCC46364.1"/>
    </source>
</evidence>
<reference evidence="2" key="1">
    <citation type="journal article" date="2012" name="Proc. Natl. Acad. Sci. U.S.A.">
        <title>Antigenic diversity is generated by distinct evolutionary mechanisms in African trypanosome species.</title>
        <authorList>
            <person name="Jackson A.P."/>
            <person name="Berry A."/>
            <person name="Aslett M."/>
            <person name="Allison H.C."/>
            <person name="Burton P."/>
            <person name="Vavrova-Anderson J."/>
            <person name="Brown R."/>
            <person name="Browne H."/>
            <person name="Corton N."/>
            <person name="Hauser H."/>
            <person name="Gamble J."/>
            <person name="Gilderthorp R."/>
            <person name="Marcello L."/>
            <person name="McQuillan J."/>
            <person name="Otto T.D."/>
            <person name="Quail M.A."/>
            <person name="Sanders M.J."/>
            <person name="van Tonder A."/>
            <person name="Ginger M.L."/>
            <person name="Field M.C."/>
            <person name="Barry J.D."/>
            <person name="Hertz-Fowler C."/>
            <person name="Berriman M."/>
        </authorList>
    </citation>
    <scope>NUCLEOTIDE SEQUENCE</scope>
    <source>
        <strain evidence="2">Y486</strain>
    </source>
</reference>
<evidence type="ECO:0000256" key="1">
    <source>
        <dbReference type="SAM" id="MobiDB-lite"/>
    </source>
</evidence>
<accession>G0TR01</accession>
<feature type="region of interest" description="Disordered" evidence="1">
    <location>
        <begin position="499"/>
        <end position="525"/>
    </location>
</feature>
<sequence>MNSVKIKYFAEGSQWTECRIPAPATTATVPAGSPAIAAGAGAVSGAESGSLSGSVGGGTKGFLVCTIDVATGTSSTLDMDMLNEILLSSSPTILLIHNATSATRKQLMQSMTVRKRYGISDLVRYERKETVDKGSVALILYDAHVESAENATKQLEKISNSGENYDSSSNDSTSASTAVKLFLVIHLRTVERLSVTTIVVYVDPLATHPQRRSALTAVTSLPGSMDVTLLCSNLVHSSMDSDMRAMCTSRGFVDAAEEATEKLNNVTGPVQQDWSLWVKTTKLTVTNYVQDLFTSHKGITPVTTVTVGPRGPMTIVIPQPRSAKSSGTRGTAWLGATSAIITDPAILSAEAGGRSTNTQQQRSSCTAIIDRLAQQQHQQQASGRWRTTSTYTLKPNDKLSKEEMAFDISPYFSSPADAVEALNSRSIYWPADFCVVQNVILASDTVGTCDKRTAFRKYAKEYKNSAMLQSQMFLNSGASAGVTMTGAQDRVQWLKRAMGTSAEHEDEKKRHSSCNNNSTNHNMGVPVPIVKREEETRVRCWDISWCTIVYQVTPREMKFNITSVVGLGKDNISEAIKMLNARSLSKSKSGHTRENPLFNYAYDYALLFSMELQGYWLIAATDVPCDIVACRAAA</sequence>
<dbReference type="VEuPathDB" id="TriTrypDB:TvY486_0100120"/>
<organism evidence="2">
    <name type="scientific">Trypanosoma vivax (strain Y486)</name>
    <dbReference type="NCBI Taxonomy" id="1055687"/>
    <lineage>
        <taxon>Eukaryota</taxon>
        <taxon>Discoba</taxon>
        <taxon>Euglenozoa</taxon>
        <taxon>Kinetoplastea</taxon>
        <taxon>Metakinetoplastina</taxon>
        <taxon>Trypanosomatida</taxon>
        <taxon>Trypanosomatidae</taxon>
        <taxon>Trypanosoma</taxon>
        <taxon>Duttonella</taxon>
    </lineage>
</organism>
<name>G0TR01_TRYVY</name>
<protein>
    <submittedName>
        <fullName evidence="2">Uncharacterized protein</fullName>
    </submittedName>
</protein>
<dbReference type="AlphaFoldDB" id="G0TR01"/>
<gene>
    <name evidence="2" type="ORF">TVY486_0100120</name>
</gene>
<dbReference type="EMBL" id="HE573017">
    <property type="protein sequence ID" value="CCC46364.1"/>
    <property type="molecule type" value="Genomic_DNA"/>
</dbReference>
<proteinExistence type="predicted"/>